<name>A0A644ZBA4_9ZZZZ</name>
<comment type="caution">
    <text evidence="2">The sequence shown here is derived from an EMBL/GenBank/DDBJ whole genome shotgun (WGS) entry which is preliminary data.</text>
</comment>
<reference evidence="2" key="1">
    <citation type="submission" date="2019-08" db="EMBL/GenBank/DDBJ databases">
        <authorList>
            <person name="Kucharzyk K."/>
            <person name="Murdoch R.W."/>
            <person name="Higgins S."/>
            <person name="Loffler F."/>
        </authorList>
    </citation>
    <scope>NUCLEOTIDE SEQUENCE</scope>
</reference>
<organism evidence="2">
    <name type="scientific">bioreactor metagenome</name>
    <dbReference type="NCBI Taxonomy" id="1076179"/>
    <lineage>
        <taxon>unclassified sequences</taxon>
        <taxon>metagenomes</taxon>
        <taxon>ecological metagenomes</taxon>
    </lineage>
</organism>
<protein>
    <submittedName>
        <fullName evidence="2">Uncharacterized protein</fullName>
    </submittedName>
</protein>
<feature type="region of interest" description="Disordered" evidence="1">
    <location>
        <begin position="275"/>
        <end position="323"/>
    </location>
</feature>
<sequence length="323" mass="32939">MAGDEVVPGHRRVGRDVDLDDLVLGGGEGRLGDPYVGGAQFAGAGPPVGDAGRLGEGLEAVAVELQGAVHRAVVDELAGVEVEGAGAQRGHRGHLMADVEDGPTVLGHIAHLRQGLVLELGVADREHLVDGQDLGLQVCRDGEGEAYVHAGGIALDRGVEELGHSGELDDVVEAPTDLLASHAEQGAVEVDVLPTGELGVEAGADLEQAAHPAAQLDPPGGRGGDPGEDLQQSRLAGAVAADDPDGLTERHREIDVGQRLEDLVLLATERMPEAFDDGFGGPGGAVTGSADAIGLGQAGNRDRCGRVHSSPTETGRPLHSPEP</sequence>
<dbReference type="AlphaFoldDB" id="A0A644ZBA4"/>
<dbReference type="AntiFam" id="ANF00095">
    <property type="entry name" value="Shadow ORF (opposite ABC transporters)"/>
</dbReference>
<evidence type="ECO:0000313" key="2">
    <source>
        <dbReference type="EMBL" id="MPM37999.1"/>
    </source>
</evidence>
<accession>A0A644ZBA4</accession>
<gene>
    <name evidence="2" type="ORF">SDC9_84622</name>
</gene>
<evidence type="ECO:0000256" key="1">
    <source>
        <dbReference type="SAM" id="MobiDB-lite"/>
    </source>
</evidence>
<proteinExistence type="predicted"/>
<dbReference type="EMBL" id="VSSQ01008137">
    <property type="protein sequence ID" value="MPM37999.1"/>
    <property type="molecule type" value="Genomic_DNA"/>
</dbReference>